<dbReference type="Proteomes" id="UP001497644">
    <property type="component" value="Chromosome 3"/>
</dbReference>
<dbReference type="AlphaFoldDB" id="A0AAV2NPM3"/>
<evidence type="ECO:0000313" key="1">
    <source>
        <dbReference type="EMBL" id="CAL1682427.1"/>
    </source>
</evidence>
<gene>
    <name evidence="1" type="ORF">LPLAT_LOCUS8238</name>
</gene>
<name>A0AAV2NPM3_9HYME</name>
<evidence type="ECO:0000313" key="2">
    <source>
        <dbReference type="Proteomes" id="UP001497644"/>
    </source>
</evidence>
<keyword evidence="2" id="KW-1185">Reference proteome</keyword>
<organism evidence="1 2">
    <name type="scientific">Lasius platythorax</name>
    <dbReference type="NCBI Taxonomy" id="488582"/>
    <lineage>
        <taxon>Eukaryota</taxon>
        <taxon>Metazoa</taxon>
        <taxon>Ecdysozoa</taxon>
        <taxon>Arthropoda</taxon>
        <taxon>Hexapoda</taxon>
        <taxon>Insecta</taxon>
        <taxon>Pterygota</taxon>
        <taxon>Neoptera</taxon>
        <taxon>Endopterygota</taxon>
        <taxon>Hymenoptera</taxon>
        <taxon>Apocrita</taxon>
        <taxon>Aculeata</taxon>
        <taxon>Formicoidea</taxon>
        <taxon>Formicidae</taxon>
        <taxon>Formicinae</taxon>
        <taxon>Lasius</taxon>
        <taxon>Lasius</taxon>
    </lineage>
</organism>
<accession>A0AAV2NPM3</accession>
<protein>
    <submittedName>
        <fullName evidence="1">Uncharacterized protein</fullName>
    </submittedName>
</protein>
<sequence>MLLTEGSEKSREQTVTDIAAISPSNKQSGKRMQCQDGNASFMKRHGNIEQDARSSLNGICKVPVTRIRDVIFEVGDSLL</sequence>
<dbReference type="EMBL" id="OZ034826">
    <property type="protein sequence ID" value="CAL1682427.1"/>
    <property type="molecule type" value="Genomic_DNA"/>
</dbReference>
<reference evidence="1" key="1">
    <citation type="submission" date="2024-04" db="EMBL/GenBank/DDBJ databases">
        <authorList>
            <consortium name="Molecular Ecology Group"/>
        </authorList>
    </citation>
    <scope>NUCLEOTIDE SEQUENCE</scope>
</reference>
<proteinExistence type="predicted"/>